<evidence type="ECO:0000256" key="1">
    <source>
        <dbReference type="ARBA" id="ARBA00022669"/>
    </source>
</evidence>
<reference evidence="3 4" key="1">
    <citation type="submission" date="2020-02" db="EMBL/GenBank/DDBJ databases">
        <title>Comparative genomics of the hypocrealean fungal genus Beauvera.</title>
        <authorList>
            <person name="Showalter D.N."/>
            <person name="Bushley K.E."/>
            <person name="Rehner S.A."/>
        </authorList>
    </citation>
    <scope>NUCLEOTIDE SEQUENCE [LARGE SCALE GENOMIC DNA]</scope>
    <source>
        <strain evidence="3 4">ARSEF4384</strain>
    </source>
</reference>
<evidence type="ECO:0000313" key="4">
    <source>
        <dbReference type="Proteomes" id="UP001397290"/>
    </source>
</evidence>
<dbReference type="EMBL" id="JAAHCF010000182">
    <property type="protein sequence ID" value="KAK8146892.1"/>
    <property type="molecule type" value="Genomic_DNA"/>
</dbReference>
<dbReference type="InterPro" id="IPR053214">
    <property type="entry name" value="LysM12-like"/>
</dbReference>
<dbReference type="PANTHER" id="PTHR47700">
    <property type="entry name" value="V CHITINASE, PUTATIVE (AFU_ORTHOLOGUE AFUA_6G13720)-RELATED"/>
    <property type="match status" value="1"/>
</dbReference>
<keyword evidence="2" id="KW-0843">Virulence</keyword>
<comment type="caution">
    <text evidence="3">The sequence shown here is derived from an EMBL/GenBank/DDBJ whole genome shotgun (WGS) entry which is preliminary data.</text>
</comment>
<dbReference type="AlphaFoldDB" id="A0AAW0RXN1"/>
<keyword evidence="1" id="KW-0147">Chitin-binding</keyword>
<evidence type="ECO:0000313" key="3">
    <source>
        <dbReference type="EMBL" id="KAK8146892.1"/>
    </source>
</evidence>
<dbReference type="Proteomes" id="UP001397290">
    <property type="component" value="Unassembled WGS sequence"/>
</dbReference>
<name>A0AAW0RXN1_9HYPO</name>
<dbReference type="GO" id="GO:0008061">
    <property type="term" value="F:chitin binding"/>
    <property type="evidence" value="ECO:0007669"/>
    <property type="project" value="UniProtKB-KW"/>
</dbReference>
<dbReference type="PANTHER" id="PTHR47700:SF2">
    <property type="entry name" value="CHITINASE"/>
    <property type="match status" value="1"/>
</dbReference>
<organism evidence="3 4">
    <name type="scientific">Beauveria asiatica</name>
    <dbReference type="NCBI Taxonomy" id="1069075"/>
    <lineage>
        <taxon>Eukaryota</taxon>
        <taxon>Fungi</taxon>
        <taxon>Dikarya</taxon>
        <taxon>Ascomycota</taxon>
        <taxon>Pezizomycotina</taxon>
        <taxon>Sordariomycetes</taxon>
        <taxon>Hypocreomycetidae</taxon>
        <taxon>Hypocreales</taxon>
        <taxon>Cordycipitaceae</taxon>
        <taxon>Beauveria</taxon>
    </lineage>
</organism>
<sequence length="268" mass="28942">MAVAPEAIFSTHVLSGAHSEVQGINTEGDEDLEEWLASNFRTRASLLQPCPLRCSEAVNSTGNPSWFQLSDASSLSSCNETLLLSLIVDNDEPQGIKVCAADYDPVLPSSLFYDGEKAALCTTPNHEMAPASVRISFLPEKAQRSDSATFSSNHLLAAGRQVVHHLASRQPSCSRDAMSFGYSQSALIGVFAGVELHQHGLTFQVMQRVLQHVEDNFSLNTFVVQLCYDDDGLGADYTVGVIATSSNNLHLAHQALKTWAGGKCVETK</sequence>
<proteinExistence type="predicted"/>
<accession>A0AAW0RXN1</accession>
<evidence type="ECO:0000256" key="2">
    <source>
        <dbReference type="ARBA" id="ARBA00023026"/>
    </source>
</evidence>
<keyword evidence="4" id="KW-1185">Reference proteome</keyword>
<gene>
    <name evidence="3" type="ORF">G3M48_002467</name>
</gene>
<protein>
    <submittedName>
        <fullName evidence="3">Uncharacterized protein</fullName>
    </submittedName>
</protein>